<accession>A0A2P6U172</accession>
<feature type="region of interest" description="Disordered" evidence="2">
    <location>
        <begin position="1357"/>
        <end position="1411"/>
    </location>
</feature>
<evidence type="ECO:0000313" key="5">
    <source>
        <dbReference type="EMBL" id="PRW60067.1"/>
    </source>
</evidence>
<dbReference type="Gene3D" id="3.30.50.10">
    <property type="entry name" value="Erythroid Transcription Factor GATA-1, subunit A"/>
    <property type="match status" value="1"/>
</dbReference>
<feature type="compositionally biased region" description="Low complexity" evidence="2">
    <location>
        <begin position="1473"/>
        <end position="1484"/>
    </location>
</feature>
<feature type="compositionally biased region" description="Low complexity" evidence="2">
    <location>
        <begin position="1244"/>
        <end position="1254"/>
    </location>
</feature>
<sequence length="1622" mass="166898">MDCNCNCFGVATAARVPVKRYNLLVPDVFPVVEPPFEKPLGITIERKIKKLAEYLDKNEHRAPKVSRRLQRRLYKELMAGNYGYVKLAVATYDTLLLSSRPEKSNLLANELVVRTVVKRRTLPFGHKVYVSFREPHLGSVVGLLLSHPSPALRKLGVDLLIDFIKCQQTSDYVPQLEAFVPLLCTNAKPQAAAGPAGAASAPASPRRTRSASSALAAVVAEEEAWAQLRAACLRALLEHLRFCARLSYVSYHLHTITFAVLECVDASAQAMQGRQYSSPRALLQQGVNPVESFSRGSISHVVAASPPDVAALLVFEELAHMTRDAAEGKKVLEFVMRFLDRQHRWLGSPVAGISIAVLQAACEQEHQRYLLFSTLLRHVAVAEQLSPAERAAVLQLAVQESGQLEPGLAAPALLLALRELPAVIASHAGAGEEVPPMPQLGPLPLPATPAASEPLAAAADGPAEAAGDAPGNGAAAVPGSLQQLELATLRGAPNPAAAADTAAAAAAAAAARGAPVDLQPQVLAAVQQLAVRVEDSSQLLEAIGSTVTKLRGQAPISTAALQCCVAAGQAAHNLAPRTSRGGGSSMPRLSSLLLQELAGITVAWGPQQRLLAHQLLLQLLPLAVDGLREQQASVLLSAAWHEAALGDSPPAAYVALDSTLRTLLGAAPAASLPQVVKMLAALQAELLRAGAAGSPGGSPSGSPHADGMAAAAESRLAELSPAQACALFCVCTSVLHALAAQLGQPALQQLAVSGAEGVLQQLACVPPHGLLLQAAGGGREAAATSNGGSAEAAATQQQFWQRDALAVAFTAEEQQRAAAFLVQWRLASSLEAQQASLAAALAAVPLFKQQPKGDSGTFRPMPLSSLTPRAQGALALSLSNGSHTSSGEGQSRRAERLRNVYRHMRQISLSDGDRAALATISQESAADEPLAAALQGLNLDGEPDSGAPPPPTVDQVLAEIDAAIAAADAAVTNGRTPSPPAWPSPSLRHSGGSLSGLAAKSPSPSPSASAGSPAGIALSLLGAHPGRVGALHRFPRSGPPCPARPACAMVAVETPLHLDLAACALAVPPDWQGSAAAEDSLPSSPSIGSAAQVLEGREPTLPTFGLPGSPTASDHFDCLGDELGELAKLLEDDSLCPASPAAPPRAAVHPSPASALCAGGLEALHLDDAAAAAADEDEQIMAAVAAFQERAARSASADGAAVASGGGEPCTPQRHSGHDSSWNESPLGTSGLDYGEVQSPAPLPLTAEAPAPAARRPPLPLAIDNAQRVRLGHPAAPGAWRGCGRSAWCSLKPTPFHSCNAAALVPGLLAYPSQELFESGVNIEELCRVPEELAAHLVPDNESEGCTERAACTAGDALSSGKRRAEEGGEEGASHSQSLSGCDGTASSGAPGEGEDQCSAGSRAAKRARGDASNDAVVAAVGALALGVDPALLPPELRASAASLAAVVRNGSGCSRMVPVPLPQPQPQPEPAQPAAAPSTAVPKFAPPVPPVGSAAARNRGRPAGAPRLKPLPPPPPPPPPMPVAHPPSKPVTRQRNVCHPFTSSTGPSMPRTSGRRTVLQWHTDNVIDPRTGATVNEVSPGTFCTQCSALSTPVWRAGPFGHKTLCNACGVRWMKYSKGKK</sequence>
<feature type="compositionally biased region" description="Polar residues" evidence="2">
    <location>
        <begin position="1377"/>
        <end position="1388"/>
    </location>
</feature>
<feature type="region of interest" description="Disordered" evidence="2">
    <location>
        <begin position="454"/>
        <end position="476"/>
    </location>
</feature>
<dbReference type="GO" id="GO:0006355">
    <property type="term" value="P:regulation of DNA-templated transcription"/>
    <property type="evidence" value="ECO:0007669"/>
    <property type="project" value="InterPro"/>
</dbReference>
<feature type="compositionally biased region" description="Polar residues" evidence="2">
    <location>
        <begin position="1219"/>
        <end position="1228"/>
    </location>
</feature>
<feature type="region of interest" description="Disordered" evidence="2">
    <location>
        <begin position="972"/>
        <end position="1012"/>
    </location>
</feature>
<keyword evidence="1" id="KW-0863">Zinc-finger</keyword>
<organism evidence="5 6">
    <name type="scientific">Chlorella sorokiniana</name>
    <name type="common">Freshwater green alga</name>
    <dbReference type="NCBI Taxonomy" id="3076"/>
    <lineage>
        <taxon>Eukaryota</taxon>
        <taxon>Viridiplantae</taxon>
        <taxon>Chlorophyta</taxon>
        <taxon>core chlorophytes</taxon>
        <taxon>Trebouxiophyceae</taxon>
        <taxon>Chlorellales</taxon>
        <taxon>Chlorellaceae</taxon>
        <taxon>Chlorella clade</taxon>
        <taxon>Chlorella</taxon>
    </lineage>
</organism>
<dbReference type="PANTHER" id="PTHR46087">
    <property type="entry name" value="PUTATIVE, EXPRESSED-RELATED"/>
    <property type="match status" value="1"/>
</dbReference>
<dbReference type="InterPro" id="IPR013088">
    <property type="entry name" value="Znf_NHR/GATA"/>
</dbReference>
<keyword evidence="1" id="KW-0479">Metal-binding</keyword>
<feature type="region of interest" description="Disordered" evidence="2">
    <location>
        <begin position="1198"/>
        <end position="1256"/>
    </location>
</feature>
<comment type="caution">
    <text evidence="5">The sequence shown here is derived from an EMBL/GenBank/DDBJ whole genome shotgun (WGS) entry which is preliminary data.</text>
</comment>
<evidence type="ECO:0000259" key="3">
    <source>
        <dbReference type="PROSITE" id="PS50114"/>
    </source>
</evidence>
<protein>
    <submittedName>
        <fullName evidence="5">EFR3 like B isoform A</fullName>
    </submittedName>
    <submittedName>
        <fullName evidence="4">EFR3 like B isoform B</fullName>
    </submittedName>
</protein>
<evidence type="ECO:0000313" key="4">
    <source>
        <dbReference type="EMBL" id="PRW60066.1"/>
    </source>
</evidence>
<keyword evidence="1" id="KW-0862">Zinc</keyword>
<dbReference type="Proteomes" id="UP000239899">
    <property type="component" value="Unassembled WGS sequence"/>
</dbReference>
<gene>
    <name evidence="5" type="ORF">C2E21_1538</name>
</gene>
<reference evidence="5" key="2">
    <citation type="submission" date="2018-02" db="EMBL/GenBank/DDBJ databases">
        <authorList>
            <person name="Cohen D.B."/>
            <person name="Kent A.D."/>
        </authorList>
    </citation>
    <scope>NUCLEOTIDE SEQUENCE</scope>
    <source>
        <strain evidence="5">1602</strain>
    </source>
</reference>
<dbReference type="SUPFAM" id="SSF57716">
    <property type="entry name" value="Glucocorticoid receptor-like (DNA-binding domain)"/>
    <property type="match status" value="1"/>
</dbReference>
<dbReference type="PROSITE" id="PS50114">
    <property type="entry name" value="GATA_ZN_FINGER_2"/>
    <property type="match status" value="1"/>
</dbReference>
<dbReference type="Pfam" id="PF00320">
    <property type="entry name" value="GATA"/>
    <property type="match status" value="1"/>
</dbReference>
<feature type="compositionally biased region" description="Polar residues" evidence="2">
    <location>
        <begin position="1532"/>
        <end position="1552"/>
    </location>
</feature>
<dbReference type="SMART" id="SM00401">
    <property type="entry name" value="ZnF_GATA"/>
    <property type="match status" value="1"/>
</dbReference>
<feature type="region of interest" description="Disordered" evidence="2">
    <location>
        <begin position="1458"/>
        <end position="1555"/>
    </location>
</feature>
<feature type="compositionally biased region" description="Pro residues" evidence="2">
    <location>
        <begin position="1510"/>
        <end position="1530"/>
    </location>
</feature>
<dbReference type="STRING" id="3076.A0A2P6U172"/>
<reference evidence="5 6" key="1">
    <citation type="journal article" date="2018" name="Plant J.">
        <title>Genome sequences of Chlorella sorokiniana UTEX 1602 and Micractinium conductrix SAG 241.80: implications to maltose excretion by a green alga.</title>
        <authorList>
            <person name="Arriola M.B."/>
            <person name="Velmurugan N."/>
            <person name="Zhang Y."/>
            <person name="Plunkett M.H."/>
            <person name="Hondzo H."/>
            <person name="Barney B.M."/>
        </authorList>
    </citation>
    <scope>NUCLEOTIDE SEQUENCE [LARGE SCALE GENOMIC DNA]</scope>
    <source>
        <strain evidence="5">1602</strain>
        <strain evidence="6">UTEX 1602</strain>
    </source>
</reference>
<feature type="domain" description="GATA-type" evidence="3">
    <location>
        <begin position="1579"/>
        <end position="1622"/>
    </location>
</feature>
<evidence type="ECO:0000256" key="1">
    <source>
        <dbReference type="PROSITE-ProRule" id="PRU00094"/>
    </source>
</evidence>
<feature type="compositionally biased region" description="Pro residues" evidence="2">
    <location>
        <begin position="1460"/>
        <end position="1472"/>
    </location>
</feature>
<evidence type="ECO:0000313" key="6">
    <source>
        <dbReference type="Proteomes" id="UP000239899"/>
    </source>
</evidence>
<dbReference type="GO" id="GO:0043565">
    <property type="term" value="F:sequence-specific DNA binding"/>
    <property type="evidence" value="ECO:0007669"/>
    <property type="project" value="InterPro"/>
</dbReference>
<dbReference type="InterPro" id="IPR055296">
    <property type="entry name" value="SRL2-like"/>
</dbReference>
<feature type="compositionally biased region" description="Low complexity" evidence="2">
    <location>
        <begin position="984"/>
        <end position="1012"/>
    </location>
</feature>
<dbReference type="EMBL" id="LHPG02000003">
    <property type="protein sequence ID" value="PRW60066.1"/>
    <property type="molecule type" value="Genomic_DNA"/>
</dbReference>
<dbReference type="PANTHER" id="PTHR46087:SF11">
    <property type="entry name" value="PROTEIN SEMI-ROLLED LEAF 2"/>
    <property type="match status" value="1"/>
</dbReference>
<dbReference type="EMBL" id="LHPG02000003">
    <property type="protein sequence ID" value="PRW60067.1"/>
    <property type="molecule type" value="Genomic_DNA"/>
</dbReference>
<dbReference type="OrthoDB" id="515961at2759"/>
<evidence type="ECO:0000256" key="2">
    <source>
        <dbReference type="SAM" id="MobiDB-lite"/>
    </source>
</evidence>
<dbReference type="GO" id="GO:0008270">
    <property type="term" value="F:zinc ion binding"/>
    <property type="evidence" value="ECO:0007669"/>
    <property type="project" value="UniProtKB-KW"/>
</dbReference>
<dbReference type="InterPro" id="IPR000679">
    <property type="entry name" value="Znf_GATA"/>
</dbReference>
<dbReference type="CDD" id="cd00202">
    <property type="entry name" value="ZnF_GATA"/>
    <property type="match status" value="1"/>
</dbReference>
<dbReference type="PROSITE" id="PS00344">
    <property type="entry name" value="GATA_ZN_FINGER_1"/>
    <property type="match status" value="1"/>
</dbReference>
<keyword evidence="6" id="KW-1185">Reference proteome</keyword>
<feature type="compositionally biased region" description="Low complexity" evidence="2">
    <location>
        <begin position="1492"/>
        <end position="1509"/>
    </location>
</feature>
<name>A0A2P6U172_CHLSO</name>
<proteinExistence type="predicted"/>